<dbReference type="Proteomes" id="UP001646157">
    <property type="component" value="Unassembled WGS sequence"/>
</dbReference>
<name>A0ABS2ND55_9BACI</name>
<protein>
    <submittedName>
        <fullName evidence="1">Uncharacterized protein</fullName>
    </submittedName>
</protein>
<proteinExistence type="predicted"/>
<dbReference type="RefSeq" id="WP_205172459.1">
    <property type="nucleotide sequence ID" value="NZ_JAFBDZ010000002.1"/>
</dbReference>
<reference evidence="1 2" key="1">
    <citation type="submission" date="2021-01" db="EMBL/GenBank/DDBJ databases">
        <title>Genomic Encyclopedia of Type Strains, Phase IV (KMG-IV): sequencing the most valuable type-strain genomes for metagenomic binning, comparative biology and taxonomic classification.</title>
        <authorList>
            <person name="Goeker M."/>
        </authorList>
    </citation>
    <scope>NUCLEOTIDE SEQUENCE [LARGE SCALE GENOMIC DNA]</scope>
    <source>
        <strain evidence="1 2">DSM 24834</strain>
    </source>
</reference>
<evidence type="ECO:0000313" key="2">
    <source>
        <dbReference type="Proteomes" id="UP001646157"/>
    </source>
</evidence>
<gene>
    <name evidence="1" type="ORF">JOC86_002338</name>
</gene>
<dbReference type="EMBL" id="JAFBDZ010000002">
    <property type="protein sequence ID" value="MBM7585796.1"/>
    <property type="molecule type" value="Genomic_DNA"/>
</dbReference>
<evidence type="ECO:0000313" key="1">
    <source>
        <dbReference type="EMBL" id="MBM7585796.1"/>
    </source>
</evidence>
<organism evidence="1 2">
    <name type="scientific">Rossellomorea pakistanensis</name>
    <dbReference type="NCBI Taxonomy" id="992288"/>
    <lineage>
        <taxon>Bacteria</taxon>
        <taxon>Bacillati</taxon>
        <taxon>Bacillota</taxon>
        <taxon>Bacilli</taxon>
        <taxon>Bacillales</taxon>
        <taxon>Bacillaceae</taxon>
        <taxon>Rossellomorea</taxon>
    </lineage>
</organism>
<keyword evidence="2" id="KW-1185">Reference proteome</keyword>
<accession>A0ABS2ND55</accession>
<comment type="caution">
    <text evidence="1">The sequence shown here is derived from an EMBL/GenBank/DDBJ whole genome shotgun (WGS) entry which is preliminary data.</text>
</comment>
<sequence>MIHHKVYSHYHHDGTLPIWFVIDVKRSTIDWNENILHVPIQQPFDEHNAEEFDQFDMNLSINMGDLTLGTESNSFGINLCRIKKRLEKYDAKSNEISNFVLLTQDIAEILNMTV</sequence>